<dbReference type="AlphaFoldDB" id="A0A0F9IY97"/>
<proteinExistence type="predicted"/>
<dbReference type="EMBL" id="LAZR01011329">
    <property type="protein sequence ID" value="KKM62283.1"/>
    <property type="molecule type" value="Genomic_DNA"/>
</dbReference>
<comment type="caution">
    <text evidence="1">The sequence shown here is derived from an EMBL/GenBank/DDBJ whole genome shotgun (WGS) entry which is preliminary data.</text>
</comment>
<name>A0A0F9IY97_9ZZZZ</name>
<evidence type="ECO:0000313" key="1">
    <source>
        <dbReference type="EMBL" id="KKM62283.1"/>
    </source>
</evidence>
<reference evidence="1" key="1">
    <citation type="journal article" date="2015" name="Nature">
        <title>Complex archaea that bridge the gap between prokaryotes and eukaryotes.</title>
        <authorList>
            <person name="Spang A."/>
            <person name="Saw J.H."/>
            <person name="Jorgensen S.L."/>
            <person name="Zaremba-Niedzwiedzka K."/>
            <person name="Martijn J."/>
            <person name="Lind A.E."/>
            <person name="van Eijk R."/>
            <person name="Schleper C."/>
            <person name="Guy L."/>
            <person name="Ettema T.J."/>
        </authorList>
    </citation>
    <scope>NUCLEOTIDE SEQUENCE</scope>
</reference>
<gene>
    <name evidence="1" type="ORF">LCGC14_1523220</name>
</gene>
<feature type="non-terminal residue" evidence="1">
    <location>
        <position position="522"/>
    </location>
</feature>
<sequence>MSFNQVGSITSFTAGTVIVSTDVNTINTTFKDSINSLITGSNELAGGISVGGSLTVASGGFTVTAGGIVLTAGVLSVDDGTDTTSTITGSIHTDGGLGIAKALWVGTTSRFVGVTTHGGNVISDTDSTDDLGTTGVRWANLWVDDVTATTSVKPGTLVLAAGSITDTSGAIDFANENLTTTGTVDISYTATENDLHALEIDLNAATFGDVNAIHIAYTTGNISAGEDSGVILVNIDESAASGGDVIGLEVLATEGSASAFGMRVGATVNVIEQLSGSFSDMDSALVNSTDRLAAFISTGSDIQMFVANSDTVTIGNTAKFEEIEFLLAIDASGAGIKPTFDYSTGSGTWQPFTPTDGTRGFRDTGLIAWDAADTASPAWAFGVGGSEYFIRITRTAGTLGTPPTEDRVQIAVVSEFSWDKDGDLAVNTLAGTISTATQNSITTMTGLVTTGALASGTIATGFGNINNAANTLTTGALTATTGTFSGVVTIDDTDEWLLLTDTASSGSVDLTFQNGTTGTGAA</sequence>
<organism evidence="1">
    <name type="scientific">marine sediment metagenome</name>
    <dbReference type="NCBI Taxonomy" id="412755"/>
    <lineage>
        <taxon>unclassified sequences</taxon>
        <taxon>metagenomes</taxon>
        <taxon>ecological metagenomes</taxon>
    </lineage>
</organism>
<protein>
    <submittedName>
        <fullName evidence="1">Uncharacterized protein</fullName>
    </submittedName>
</protein>
<accession>A0A0F9IY97</accession>